<dbReference type="EMBL" id="JAUCMV010000002">
    <property type="protein sequence ID" value="KAK0415466.1"/>
    <property type="molecule type" value="Genomic_DNA"/>
</dbReference>
<evidence type="ECO:0000256" key="6">
    <source>
        <dbReference type="ARBA" id="ARBA00029833"/>
    </source>
</evidence>
<dbReference type="GO" id="GO:0061651">
    <property type="term" value="F:Atg12 conjugating enzyme activity"/>
    <property type="evidence" value="ECO:0007669"/>
    <property type="project" value="TreeGrafter"/>
</dbReference>
<dbReference type="PANTHER" id="PTHR14957:SF1">
    <property type="entry name" value="UBIQUITIN-LIKE-CONJUGATING ENZYME ATG10"/>
    <property type="match status" value="1"/>
</dbReference>
<dbReference type="AlphaFoldDB" id="A0AA39I1X8"/>
<keyword evidence="3" id="KW-0808">Transferase</keyword>
<evidence type="ECO:0000256" key="1">
    <source>
        <dbReference type="ARBA" id="ARBA00005696"/>
    </source>
</evidence>
<dbReference type="GO" id="GO:0000045">
    <property type="term" value="P:autophagosome assembly"/>
    <property type="evidence" value="ECO:0007669"/>
    <property type="project" value="TreeGrafter"/>
</dbReference>
<evidence type="ECO:0000313" key="9">
    <source>
        <dbReference type="Proteomes" id="UP001175271"/>
    </source>
</evidence>
<protein>
    <recommendedName>
        <fullName evidence="2">Ubiquitin-like-conjugating enzyme ATG10</fullName>
    </recommendedName>
    <alternativeName>
        <fullName evidence="6">Autophagy-related protein 10</fullName>
    </alternativeName>
</protein>
<dbReference type="Proteomes" id="UP001175271">
    <property type="component" value="Unassembled WGS sequence"/>
</dbReference>
<reference evidence="8" key="1">
    <citation type="submission" date="2023-06" db="EMBL/GenBank/DDBJ databases">
        <title>Genomic analysis of the entomopathogenic nematode Steinernema hermaphroditum.</title>
        <authorList>
            <person name="Schwarz E.M."/>
            <person name="Heppert J.K."/>
            <person name="Baniya A."/>
            <person name="Schwartz H.T."/>
            <person name="Tan C.-H."/>
            <person name="Antoshechkin I."/>
            <person name="Sternberg P.W."/>
            <person name="Goodrich-Blair H."/>
            <person name="Dillman A.R."/>
        </authorList>
    </citation>
    <scope>NUCLEOTIDE SEQUENCE</scope>
    <source>
        <strain evidence="8">PS9179</strain>
        <tissue evidence="8">Whole animal</tissue>
    </source>
</reference>
<organism evidence="8 9">
    <name type="scientific">Steinernema hermaphroditum</name>
    <dbReference type="NCBI Taxonomy" id="289476"/>
    <lineage>
        <taxon>Eukaryota</taxon>
        <taxon>Metazoa</taxon>
        <taxon>Ecdysozoa</taxon>
        <taxon>Nematoda</taxon>
        <taxon>Chromadorea</taxon>
        <taxon>Rhabditida</taxon>
        <taxon>Tylenchina</taxon>
        <taxon>Panagrolaimomorpha</taxon>
        <taxon>Strongyloidoidea</taxon>
        <taxon>Steinernematidae</taxon>
        <taxon>Steinernema</taxon>
    </lineage>
</organism>
<evidence type="ECO:0000313" key="8">
    <source>
        <dbReference type="EMBL" id="KAK0415466.1"/>
    </source>
</evidence>
<dbReference type="Gene3D" id="3.30.1460.50">
    <property type="match status" value="1"/>
</dbReference>
<keyword evidence="9" id="KW-1185">Reference proteome</keyword>
<comment type="similarity">
    <text evidence="1">Belongs to the ATG10 family.</text>
</comment>
<gene>
    <name evidence="8" type="ORF">QR680_011956</name>
</gene>
<dbReference type="Pfam" id="PF03987">
    <property type="entry name" value="Autophagy_act_C"/>
    <property type="match status" value="1"/>
</dbReference>
<sequence length="200" mass="22740">MPSMFGIEGIEPVECSDPEGPETLSSTPKSEPQSITKEEFLDNIKEISCVSCRSFDAGEHWVIETRNEMSHLINTSTVESTKSGAVLQRTISVTYSDTYRVPIFWFSYKTEGTEHMLYLDDLEKELHCAAFNWNSAVKEGMHTSLLEHPITGQFLYQCHPCETEQLMSFAKGSKNYVMSWLSYMCSQFGVHFDCDWGTVV</sequence>
<keyword evidence="5" id="KW-0072">Autophagy</keyword>
<feature type="region of interest" description="Disordered" evidence="7">
    <location>
        <begin position="1"/>
        <end position="35"/>
    </location>
</feature>
<evidence type="ECO:0000256" key="2">
    <source>
        <dbReference type="ARBA" id="ARBA00021099"/>
    </source>
</evidence>
<keyword evidence="4" id="KW-0833">Ubl conjugation pathway</keyword>
<name>A0AA39I1X8_9BILA</name>
<comment type="caution">
    <text evidence="8">The sequence shown here is derived from an EMBL/GenBank/DDBJ whole genome shotgun (WGS) entry which is preliminary data.</text>
</comment>
<proteinExistence type="inferred from homology"/>
<evidence type="ECO:0000256" key="5">
    <source>
        <dbReference type="ARBA" id="ARBA00023006"/>
    </source>
</evidence>
<dbReference type="InterPro" id="IPR007135">
    <property type="entry name" value="Atg3/Atg10"/>
</dbReference>
<evidence type="ECO:0000256" key="4">
    <source>
        <dbReference type="ARBA" id="ARBA00022786"/>
    </source>
</evidence>
<feature type="compositionally biased region" description="Polar residues" evidence="7">
    <location>
        <begin position="23"/>
        <end position="35"/>
    </location>
</feature>
<evidence type="ECO:0000256" key="3">
    <source>
        <dbReference type="ARBA" id="ARBA00022679"/>
    </source>
</evidence>
<dbReference type="GO" id="GO:0005829">
    <property type="term" value="C:cytosol"/>
    <property type="evidence" value="ECO:0007669"/>
    <property type="project" value="TreeGrafter"/>
</dbReference>
<dbReference type="GO" id="GO:0032446">
    <property type="term" value="P:protein modification by small protein conjugation"/>
    <property type="evidence" value="ECO:0007669"/>
    <property type="project" value="TreeGrafter"/>
</dbReference>
<dbReference type="PANTHER" id="PTHR14957">
    <property type="entry name" value="UBIQUITIN-LIKE-CONJUGATING ENZYME ATG10"/>
    <property type="match status" value="1"/>
</dbReference>
<evidence type="ECO:0000256" key="7">
    <source>
        <dbReference type="SAM" id="MobiDB-lite"/>
    </source>
</evidence>
<accession>A0AA39I1X8</accession>
<dbReference type="GO" id="GO:0000422">
    <property type="term" value="P:autophagy of mitochondrion"/>
    <property type="evidence" value="ECO:0007669"/>
    <property type="project" value="TreeGrafter"/>
</dbReference>